<gene>
    <name evidence="2" type="ORF">THAOC_30130</name>
</gene>
<sequence>MLDVPHRFKRDQNRPAPNGNPTASHEHAAATATQQQQNQNQQLEMSAPPPIELAPLGNVRSRCEAKHAEEYVKAWTQQLLEHKQALKDAGVDNTTTLCDRITLAGRVYPGESAA</sequence>
<proteinExistence type="predicted"/>
<name>K0RVS3_THAOC</name>
<protein>
    <submittedName>
        <fullName evidence="2">Uncharacterized protein</fullName>
    </submittedName>
</protein>
<comment type="caution">
    <text evidence="2">The sequence shown here is derived from an EMBL/GenBank/DDBJ whole genome shotgun (WGS) entry which is preliminary data.</text>
</comment>
<feature type="compositionally biased region" description="Low complexity" evidence="1">
    <location>
        <begin position="29"/>
        <end position="42"/>
    </location>
</feature>
<feature type="non-terminal residue" evidence="2">
    <location>
        <position position="114"/>
    </location>
</feature>
<organism evidence="2 3">
    <name type="scientific">Thalassiosira oceanica</name>
    <name type="common">Marine diatom</name>
    <dbReference type="NCBI Taxonomy" id="159749"/>
    <lineage>
        <taxon>Eukaryota</taxon>
        <taxon>Sar</taxon>
        <taxon>Stramenopiles</taxon>
        <taxon>Ochrophyta</taxon>
        <taxon>Bacillariophyta</taxon>
        <taxon>Coscinodiscophyceae</taxon>
        <taxon>Thalassiosirophycidae</taxon>
        <taxon>Thalassiosirales</taxon>
        <taxon>Thalassiosiraceae</taxon>
        <taxon>Thalassiosira</taxon>
    </lineage>
</organism>
<feature type="compositionally biased region" description="Basic and acidic residues" evidence="1">
    <location>
        <begin position="1"/>
        <end position="13"/>
    </location>
</feature>
<accession>K0RVS3</accession>
<evidence type="ECO:0000256" key="1">
    <source>
        <dbReference type="SAM" id="MobiDB-lite"/>
    </source>
</evidence>
<dbReference type="Proteomes" id="UP000266841">
    <property type="component" value="Unassembled WGS sequence"/>
</dbReference>
<feature type="region of interest" description="Disordered" evidence="1">
    <location>
        <begin position="1"/>
        <end position="57"/>
    </location>
</feature>
<reference evidence="2 3" key="1">
    <citation type="journal article" date="2012" name="Genome Biol.">
        <title>Genome and low-iron response of an oceanic diatom adapted to chronic iron limitation.</title>
        <authorList>
            <person name="Lommer M."/>
            <person name="Specht M."/>
            <person name="Roy A.S."/>
            <person name="Kraemer L."/>
            <person name="Andreson R."/>
            <person name="Gutowska M.A."/>
            <person name="Wolf J."/>
            <person name="Bergner S.V."/>
            <person name="Schilhabel M.B."/>
            <person name="Klostermeier U.C."/>
            <person name="Beiko R.G."/>
            <person name="Rosenstiel P."/>
            <person name="Hippler M."/>
            <person name="Laroche J."/>
        </authorList>
    </citation>
    <scope>NUCLEOTIDE SEQUENCE [LARGE SCALE GENOMIC DNA]</scope>
    <source>
        <strain evidence="2 3">CCMP1005</strain>
    </source>
</reference>
<keyword evidence="3" id="KW-1185">Reference proteome</keyword>
<dbReference type="EMBL" id="AGNL01042991">
    <property type="protein sequence ID" value="EJK50772.1"/>
    <property type="molecule type" value="Genomic_DNA"/>
</dbReference>
<evidence type="ECO:0000313" key="3">
    <source>
        <dbReference type="Proteomes" id="UP000266841"/>
    </source>
</evidence>
<dbReference type="AlphaFoldDB" id="K0RVS3"/>
<evidence type="ECO:0000313" key="2">
    <source>
        <dbReference type="EMBL" id="EJK50772.1"/>
    </source>
</evidence>